<dbReference type="Gene3D" id="3.60.10.10">
    <property type="entry name" value="Endonuclease/exonuclease/phosphatase"/>
    <property type="match status" value="1"/>
</dbReference>
<proteinExistence type="predicted"/>
<dbReference type="PANTHER" id="PTHR33710">
    <property type="entry name" value="BNAC02G09200D PROTEIN"/>
    <property type="match status" value="1"/>
</dbReference>
<accession>A0A9Q1JU50</accession>
<dbReference type="SUPFAM" id="SSF56219">
    <property type="entry name" value="DNase I-like"/>
    <property type="match status" value="1"/>
</dbReference>
<dbReference type="EMBL" id="JAKOGI010000702">
    <property type="protein sequence ID" value="KAJ8431261.1"/>
    <property type="molecule type" value="Genomic_DNA"/>
</dbReference>
<dbReference type="OrthoDB" id="1001388at2759"/>
<dbReference type="Proteomes" id="UP001153076">
    <property type="component" value="Unassembled WGS sequence"/>
</dbReference>
<name>A0A9Q1JU50_9CARY</name>
<reference evidence="1" key="1">
    <citation type="submission" date="2022-04" db="EMBL/GenBank/DDBJ databases">
        <title>Carnegiea gigantea Genome sequencing and assembly v2.</title>
        <authorList>
            <person name="Copetti D."/>
            <person name="Sanderson M.J."/>
            <person name="Burquez A."/>
            <person name="Wojciechowski M.F."/>
        </authorList>
    </citation>
    <scope>NUCLEOTIDE SEQUENCE</scope>
    <source>
        <strain evidence="1">SGP5-SGP5p</strain>
        <tissue evidence="1">Aerial part</tissue>
    </source>
</reference>
<keyword evidence="2" id="KW-1185">Reference proteome</keyword>
<sequence>MEKEINISLGKENHPSGINPGLGTVLLDDSSPQVGVDMEGEVSARKIDVVDAIMHEVESLSGEGLYELILSPYFETHISGSRADEVCNRLSFGGKLYVEAQGFQGRNRKLWLLARNFNETWSLGETNHGGQNTTRRCLRFNNWIENNGLVDLGFYERRFTWVRGNTEDTRKCTKLDRALCNVDWRSRFQDEVVQQLIRDQSEDSPLLISTKGLAPS</sequence>
<evidence type="ECO:0000313" key="1">
    <source>
        <dbReference type="EMBL" id="KAJ8431261.1"/>
    </source>
</evidence>
<protein>
    <submittedName>
        <fullName evidence="1">Uncharacterized protein</fullName>
    </submittedName>
</protein>
<evidence type="ECO:0000313" key="2">
    <source>
        <dbReference type="Proteomes" id="UP001153076"/>
    </source>
</evidence>
<comment type="caution">
    <text evidence="1">The sequence shown here is derived from an EMBL/GenBank/DDBJ whole genome shotgun (WGS) entry which is preliminary data.</text>
</comment>
<gene>
    <name evidence="1" type="ORF">Cgig2_011114</name>
</gene>
<dbReference type="PANTHER" id="PTHR33710:SF64">
    <property type="entry name" value="ENDONUCLEASE_EXONUCLEASE_PHOSPHATASE DOMAIN-CONTAINING PROTEIN"/>
    <property type="match status" value="1"/>
</dbReference>
<dbReference type="InterPro" id="IPR036691">
    <property type="entry name" value="Endo/exonu/phosph_ase_sf"/>
</dbReference>
<organism evidence="1 2">
    <name type="scientific">Carnegiea gigantea</name>
    <dbReference type="NCBI Taxonomy" id="171969"/>
    <lineage>
        <taxon>Eukaryota</taxon>
        <taxon>Viridiplantae</taxon>
        <taxon>Streptophyta</taxon>
        <taxon>Embryophyta</taxon>
        <taxon>Tracheophyta</taxon>
        <taxon>Spermatophyta</taxon>
        <taxon>Magnoliopsida</taxon>
        <taxon>eudicotyledons</taxon>
        <taxon>Gunneridae</taxon>
        <taxon>Pentapetalae</taxon>
        <taxon>Caryophyllales</taxon>
        <taxon>Cactineae</taxon>
        <taxon>Cactaceae</taxon>
        <taxon>Cactoideae</taxon>
        <taxon>Echinocereeae</taxon>
        <taxon>Carnegiea</taxon>
    </lineage>
</organism>
<dbReference type="AlphaFoldDB" id="A0A9Q1JU50"/>